<evidence type="ECO:0000313" key="1">
    <source>
        <dbReference type="EMBL" id="GIY23507.1"/>
    </source>
</evidence>
<name>A0AAV4RSU9_CAEEX</name>
<reference evidence="1 2" key="1">
    <citation type="submission" date="2021-06" db="EMBL/GenBank/DDBJ databases">
        <title>Caerostris extrusa draft genome.</title>
        <authorList>
            <person name="Kono N."/>
            <person name="Arakawa K."/>
        </authorList>
    </citation>
    <scope>NUCLEOTIDE SEQUENCE [LARGE SCALE GENOMIC DNA]</scope>
</reference>
<comment type="caution">
    <text evidence="1">The sequence shown here is derived from an EMBL/GenBank/DDBJ whole genome shotgun (WGS) entry which is preliminary data.</text>
</comment>
<protein>
    <submittedName>
        <fullName evidence="1">Uncharacterized protein</fullName>
    </submittedName>
</protein>
<organism evidence="1 2">
    <name type="scientific">Caerostris extrusa</name>
    <name type="common">Bark spider</name>
    <name type="synonym">Caerostris bankana</name>
    <dbReference type="NCBI Taxonomy" id="172846"/>
    <lineage>
        <taxon>Eukaryota</taxon>
        <taxon>Metazoa</taxon>
        <taxon>Ecdysozoa</taxon>
        <taxon>Arthropoda</taxon>
        <taxon>Chelicerata</taxon>
        <taxon>Arachnida</taxon>
        <taxon>Araneae</taxon>
        <taxon>Araneomorphae</taxon>
        <taxon>Entelegynae</taxon>
        <taxon>Araneoidea</taxon>
        <taxon>Araneidae</taxon>
        <taxon>Caerostris</taxon>
    </lineage>
</organism>
<dbReference type="AlphaFoldDB" id="A0AAV4RSU9"/>
<evidence type="ECO:0000313" key="2">
    <source>
        <dbReference type="Proteomes" id="UP001054945"/>
    </source>
</evidence>
<accession>A0AAV4RSU9</accession>
<dbReference type="EMBL" id="BPLR01008282">
    <property type="protein sequence ID" value="GIY23507.1"/>
    <property type="molecule type" value="Genomic_DNA"/>
</dbReference>
<sequence>MYKTKFNDIPLLSQKIPEGRAAPIHEYKPIYFFQLNLPSSDTHECILKQAGKKKFAACIHLPMKYVPPRPLALFKFIGSEMHTQIAGEQAEEKLKKRKDKMG</sequence>
<dbReference type="Proteomes" id="UP001054945">
    <property type="component" value="Unassembled WGS sequence"/>
</dbReference>
<gene>
    <name evidence="1" type="ORF">CEXT_193351</name>
</gene>
<proteinExistence type="predicted"/>
<keyword evidence="2" id="KW-1185">Reference proteome</keyword>